<accession>A0AAD5RJU8</accession>
<evidence type="ECO:0000313" key="3">
    <source>
        <dbReference type="EMBL" id="KAJ2896257.1"/>
    </source>
</evidence>
<keyword evidence="1" id="KW-0812">Transmembrane</keyword>
<keyword evidence="4" id="KW-1185">Reference proteome</keyword>
<dbReference type="AlphaFoldDB" id="A0AAD5RJU8"/>
<evidence type="ECO:0000313" key="4">
    <source>
        <dbReference type="Proteomes" id="UP001201980"/>
    </source>
</evidence>
<keyword evidence="1" id="KW-1133">Transmembrane helix</keyword>
<keyword evidence="2" id="KW-0732">Signal</keyword>
<sequence>MWSPTALLSAGWILSLKVRAKSDDKEIIGKIKSVPDCPETCLNRTIQADAFENESIECSTHLDYPCVCDFFLADSKGGLGDHHVGVATYVLQICIKEKCEAEEQENDGKAFAELAEVWDPICEEELGEGTHLFAADVVSMTQTIKETVVVTPGGAGTETGVAATVAADGGHDGFSRESTVGIVVGALLGFAALLVGGWFVIQKRKKNRAVEGSMVPGAGVSKPQLMAPLGEDAKMSPVVGEQVQVQYGGYQAVGPSNQPVACELAGQEPPRHRLS</sequence>
<dbReference type="EMBL" id="JAKWBI020000343">
    <property type="protein sequence ID" value="KAJ2896257.1"/>
    <property type="molecule type" value="Genomic_DNA"/>
</dbReference>
<feature type="signal peptide" evidence="2">
    <location>
        <begin position="1"/>
        <end position="20"/>
    </location>
</feature>
<name>A0AAD5RJU8_9PEZI</name>
<proteinExistence type="predicted"/>
<feature type="chain" id="PRO_5042059802" description="Extracellular membrane protein CFEM domain-containing protein" evidence="2">
    <location>
        <begin position="21"/>
        <end position="275"/>
    </location>
</feature>
<gene>
    <name evidence="3" type="ORF">MKZ38_005711</name>
</gene>
<comment type="caution">
    <text evidence="3">The sequence shown here is derived from an EMBL/GenBank/DDBJ whole genome shotgun (WGS) entry which is preliminary data.</text>
</comment>
<organism evidence="3 4">
    <name type="scientific">Zalerion maritima</name>
    <dbReference type="NCBI Taxonomy" id="339359"/>
    <lineage>
        <taxon>Eukaryota</taxon>
        <taxon>Fungi</taxon>
        <taxon>Dikarya</taxon>
        <taxon>Ascomycota</taxon>
        <taxon>Pezizomycotina</taxon>
        <taxon>Sordariomycetes</taxon>
        <taxon>Lulworthiomycetidae</taxon>
        <taxon>Lulworthiales</taxon>
        <taxon>Lulworthiaceae</taxon>
        <taxon>Zalerion</taxon>
    </lineage>
</organism>
<evidence type="ECO:0008006" key="5">
    <source>
        <dbReference type="Google" id="ProtNLM"/>
    </source>
</evidence>
<feature type="transmembrane region" description="Helical" evidence="1">
    <location>
        <begin position="180"/>
        <end position="201"/>
    </location>
</feature>
<dbReference type="Proteomes" id="UP001201980">
    <property type="component" value="Unassembled WGS sequence"/>
</dbReference>
<evidence type="ECO:0000256" key="2">
    <source>
        <dbReference type="SAM" id="SignalP"/>
    </source>
</evidence>
<reference evidence="3" key="1">
    <citation type="submission" date="2022-07" db="EMBL/GenBank/DDBJ databases">
        <title>Draft genome sequence of Zalerion maritima ATCC 34329, a (micro)plastics degrading marine fungus.</title>
        <authorList>
            <person name="Paco A."/>
            <person name="Goncalves M.F.M."/>
            <person name="Rocha-Santos T.A.P."/>
            <person name="Alves A."/>
        </authorList>
    </citation>
    <scope>NUCLEOTIDE SEQUENCE</scope>
    <source>
        <strain evidence="3">ATCC 34329</strain>
    </source>
</reference>
<keyword evidence="1" id="KW-0472">Membrane</keyword>
<evidence type="ECO:0000256" key="1">
    <source>
        <dbReference type="SAM" id="Phobius"/>
    </source>
</evidence>
<protein>
    <recommendedName>
        <fullName evidence="5">Extracellular membrane protein CFEM domain-containing protein</fullName>
    </recommendedName>
</protein>